<feature type="domain" description="HTH crp-type" evidence="5">
    <location>
        <begin position="145"/>
        <end position="218"/>
    </location>
</feature>
<evidence type="ECO:0000313" key="6">
    <source>
        <dbReference type="EMBL" id="MBC8629777.1"/>
    </source>
</evidence>
<dbReference type="PROSITE" id="PS51063">
    <property type="entry name" value="HTH_CRP_2"/>
    <property type="match status" value="1"/>
</dbReference>
<evidence type="ECO:0000256" key="3">
    <source>
        <dbReference type="ARBA" id="ARBA00023163"/>
    </source>
</evidence>
<evidence type="ECO:0000259" key="5">
    <source>
        <dbReference type="PROSITE" id="PS51063"/>
    </source>
</evidence>
<reference evidence="6 7" key="1">
    <citation type="submission" date="2020-08" db="EMBL/GenBank/DDBJ databases">
        <title>Genome public.</title>
        <authorList>
            <person name="Liu C."/>
            <person name="Sun Q."/>
        </authorList>
    </citation>
    <scope>NUCLEOTIDE SEQUENCE [LARGE SCALE GENOMIC DNA]</scope>
    <source>
        <strain evidence="6 7">3_YM_SP_D4_24.mj</strain>
    </source>
</reference>
<feature type="domain" description="Cyclic nucleotide-binding" evidence="4">
    <location>
        <begin position="12"/>
        <end position="85"/>
    </location>
</feature>
<dbReference type="Gene3D" id="2.60.120.10">
    <property type="entry name" value="Jelly Rolls"/>
    <property type="match status" value="1"/>
</dbReference>
<evidence type="ECO:0000256" key="1">
    <source>
        <dbReference type="ARBA" id="ARBA00023015"/>
    </source>
</evidence>
<name>A0ABR7PER3_9FIRM</name>
<dbReference type="InterPro" id="IPR000595">
    <property type="entry name" value="cNMP-bd_dom"/>
</dbReference>
<evidence type="ECO:0000256" key="2">
    <source>
        <dbReference type="ARBA" id="ARBA00023125"/>
    </source>
</evidence>
<evidence type="ECO:0000259" key="4">
    <source>
        <dbReference type="PROSITE" id="PS50042"/>
    </source>
</evidence>
<dbReference type="InterPro" id="IPR018490">
    <property type="entry name" value="cNMP-bd_dom_sf"/>
</dbReference>
<keyword evidence="7" id="KW-1185">Reference proteome</keyword>
<proteinExistence type="predicted"/>
<dbReference type="RefSeq" id="WP_117457643.1">
    <property type="nucleotide sequence ID" value="NZ_JACRTP010000008.1"/>
</dbReference>
<dbReference type="Proteomes" id="UP000661649">
    <property type="component" value="Unassembled WGS sequence"/>
</dbReference>
<dbReference type="Pfam" id="PF13545">
    <property type="entry name" value="HTH_Crp_2"/>
    <property type="match status" value="1"/>
</dbReference>
<organism evidence="6 7">
    <name type="scientific">Blautia stercoris</name>
    <dbReference type="NCBI Taxonomy" id="871664"/>
    <lineage>
        <taxon>Bacteria</taxon>
        <taxon>Bacillati</taxon>
        <taxon>Bacillota</taxon>
        <taxon>Clostridia</taxon>
        <taxon>Lachnospirales</taxon>
        <taxon>Lachnospiraceae</taxon>
        <taxon>Blautia</taxon>
    </lineage>
</organism>
<dbReference type="SUPFAM" id="SSF46785">
    <property type="entry name" value="Winged helix' DNA-binding domain"/>
    <property type="match status" value="1"/>
</dbReference>
<dbReference type="InterPro" id="IPR036388">
    <property type="entry name" value="WH-like_DNA-bd_sf"/>
</dbReference>
<dbReference type="PROSITE" id="PS50042">
    <property type="entry name" value="CNMP_BINDING_3"/>
    <property type="match status" value="1"/>
</dbReference>
<dbReference type="InterPro" id="IPR012318">
    <property type="entry name" value="HTH_CRP"/>
</dbReference>
<dbReference type="SMART" id="SM00419">
    <property type="entry name" value="HTH_CRP"/>
    <property type="match status" value="1"/>
</dbReference>
<keyword evidence="3" id="KW-0804">Transcription</keyword>
<sequence length="228" mass="26429">MEISEAIQKCTILNNASETIKESVQKNGQIVLQEKGVPIFRERERVDTLYFIVEGYVVLYRHNHRGDRKNIFIYTDGALLNEVIVEKPIASISAEPLCDTLMLKIPRKYFMDYMEDAAFSREVVYSSTKKIRKMYHQLANTSNSFRLEKQIIAKVWKLARDYGIETPSGIQIPFKVTITFLADMLGAKRESVSRVMGHLKKSNLIEYQEKLILVPDIDKLLKKIHEKE</sequence>
<comment type="caution">
    <text evidence="6">The sequence shown here is derived from an EMBL/GenBank/DDBJ whole genome shotgun (WGS) entry which is preliminary data.</text>
</comment>
<evidence type="ECO:0000313" key="7">
    <source>
        <dbReference type="Proteomes" id="UP000661649"/>
    </source>
</evidence>
<protein>
    <submittedName>
        <fullName evidence="6">Crp/Fnr family transcriptional regulator</fullName>
    </submittedName>
</protein>
<dbReference type="CDD" id="cd00038">
    <property type="entry name" value="CAP_ED"/>
    <property type="match status" value="1"/>
</dbReference>
<dbReference type="EMBL" id="JACRTP010000008">
    <property type="protein sequence ID" value="MBC8629777.1"/>
    <property type="molecule type" value="Genomic_DNA"/>
</dbReference>
<dbReference type="InterPro" id="IPR036390">
    <property type="entry name" value="WH_DNA-bd_sf"/>
</dbReference>
<accession>A0ABR7PER3</accession>
<gene>
    <name evidence="6" type="ORF">H8712_14415</name>
</gene>
<dbReference type="Pfam" id="PF00027">
    <property type="entry name" value="cNMP_binding"/>
    <property type="match status" value="1"/>
</dbReference>
<dbReference type="InterPro" id="IPR014710">
    <property type="entry name" value="RmlC-like_jellyroll"/>
</dbReference>
<dbReference type="Gene3D" id="1.10.10.10">
    <property type="entry name" value="Winged helix-like DNA-binding domain superfamily/Winged helix DNA-binding domain"/>
    <property type="match status" value="1"/>
</dbReference>
<keyword evidence="2" id="KW-0238">DNA-binding</keyword>
<dbReference type="SUPFAM" id="SSF51206">
    <property type="entry name" value="cAMP-binding domain-like"/>
    <property type="match status" value="1"/>
</dbReference>
<keyword evidence="1" id="KW-0805">Transcription regulation</keyword>